<organism evidence="1 2">
    <name type="scientific">Serratia symbiotica</name>
    <dbReference type="NCBI Taxonomy" id="138074"/>
    <lineage>
        <taxon>Bacteria</taxon>
        <taxon>Pseudomonadati</taxon>
        <taxon>Pseudomonadota</taxon>
        <taxon>Gammaproteobacteria</taxon>
        <taxon>Enterobacterales</taxon>
        <taxon>Yersiniaceae</taxon>
        <taxon>Serratia</taxon>
    </lineage>
</organism>
<dbReference type="AlphaFoldDB" id="A0A068Z2U7"/>
<evidence type="ECO:0000313" key="1">
    <source>
        <dbReference type="EMBL" id="QLH63190.1"/>
    </source>
</evidence>
<reference evidence="1 2" key="1">
    <citation type="journal article" date="2014" name="Genome Announc.">
        <title>Whole-Genome Sequence of Serratia symbiotica Strain CWBI-2.3T, a Free-Living Symbiont of the Black Bean Aphid Aphis fabae.</title>
        <authorList>
            <person name="Foray V."/>
            <person name="Grigorescu A.S."/>
            <person name="Sabri A."/>
            <person name="Haubruge E."/>
            <person name="Lognay G."/>
            <person name="Francis F."/>
            <person name="Fauconnier M.L."/>
            <person name="Hance T."/>
            <person name="Thonart P."/>
        </authorList>
    </citation>
    <scope>NUCLEOTIDE SEQUENCE [LARGE SCALE GENOMIC DNA]</scope>
    <source>
        <strain evidence="1">CWBI-2.3</strain>
    </source>
</reference>
<sequence>MTKNEKKQLETVSQYLNDSHQLLTCGRTQAGVNNVEKARVLLAMQDAKRRG</sequence>
<dbReference type="RefSeq" id="WP_160289802.1">
    <property type="nucleotide sequence ID" value="NZ_CP050855.1"/>
</dbReference>
<name>A0A068Z2U7_9GAMM</name>
<dbReference type="EMBL" id="CP050855">
    <property type="protein sequence ID" value="QLH63190.1"/>
    <property type="molecule type" value="Genomic_DNA"/>
</dbReference>
<dbReference type="Proteomes" id="UP000042738">
    <property type="component" value="Chromosome"/>
</dbReference>
<dbReference type="GeneID" id="93736814"/>
<accession>A0A068Z2U7</accession>
<evidence type="ECO:0000313" key="2">
    <source>
        <dbReference type="Proteomes" id="UP000042738"/>
    </source>
</evidence>
<protein>
    <submittedName>
        <fullName evidence="1">Uncharacterized protein</fullName>
    </submittedName>
</protein>
<proteinExistence type="predicted"/>
<gene>
    <name evidence="1" type="ORF">SYMBAF_09935</name>
</gene>